<evidence type="ECO:0000256" key="3">
    <source>
        <dbReference type="ARBA" id="ARBA00022679"/>
    </source>
</evidence>
<evidence type="ECO:0000256" key="6">
    <source>
        <dbReference type="ARBA" id="ARBA00023136"/>
    </source>
</evidence>
<comment type="subcellular location">
    <subcellularLocation>
        <location evidence="1">Membrane</location>
        <topology evidence="1">Multi-pass membrane protein</topology>
    </subcellularLocation>
</comment>
<gene>
    <name evidence="10" type="primary">wcaJ</name>
    <name evidence="10" type="ORF">ENKNEFLB_00817</name>
</gene>
<protein>
    <submittedName>
        <fullName evidence="10">UDP-glucose:undecaprenyl-phosphate glucose-1-phosphate transferase</fullName>
        <ecNumber evidence="10">2.7.8.31</ecNumber>
    </submittedName>
</protein>
<keyword evidence="5 8" id="KW-1133">Transmembrane helix</keyword>
<feature type="transmembrane region" description="Helical" evidence="8">
    <location>
        <begin position="305"/>
        <end position="326"/>
    </location>
</feature>
<feature type="transmembrane region" description="Helical" evidence="8">
    <location>
        <begin position="31"/>
        <end position="52"/>
    </location>
</feature>
<keyword evidence="6 8" id="KW-0472">Membrane</keyword>
<evidence type="ECO:0000256" key="2">
    <source>
        <dbReference type="ARBA" id="ARBA00006464"/>
    </source>
</evidence>
<dbReference type="PANTHER" id="PTHR30576">
    <property type="entry name" value="COLANIC BIOSYNTHESIS UDP-GLUCOSE LIPID CARRIER TRANSFERASE"/>
    <property type="match status" value="1"/>
</dbReference>
<dbReference type="EMBL" id="CP075371">
    <property type="protein sequence ID" value="QVT78440.1"/>
    <property type="molecule type" value="Genomic_DNA"/>
</dbReference>
<feature type="domain" description="Bacterial sugar transferase" evidence="9">
    <location>
        <begin position="300"/>
        <end position="425"/>
    </location>
</feature>
<reference evidence="10 11" key="1">
    <citation type="submission" date="2021-05" db="EMBL/GenBank/DDBJ databases">
        <title>Complete genome of Nocardioides aquaticus KCTC 9944T isolated from meromictic and hypersaline Ekho Lake, Antarctica.</title>
        <authorList>
            <person name="Hwang K."/>
            <person name="Kim K.M."/>
            <person name="Choe H."/>
        </authorList>
    </citation>
    <scope>NUCLEOTIDE SEQUENCE [LARGE SCALE GENOMIC DNA]</scope>
    <source>
        <strain evidence="10 11">KCTC 9944</strain>
    </source>
</reference>
<evidence type="ECO:0000259" key="9">
    <source>
        <dbReference type="Pfam" id="PF02397"/>
    </source>
</evidence>
<proteinExistence type="inferred from homology"/>
<keyword evidence="3 10" id="KW-0808">Transferase</keyword>
<evidence type="ECO:0000313" key="11">
    <source>
        <dbReference type="Proteomes" id="UP000679307"/>
    </source>
</evidence>
<feature type="transmembrane region" description="Helical" evidence="8">
    <location>
        <begin position="103"/>
        <end position="125"/>
    </location>
</feature>
<evidence type="ECO:0000313" key="10">
    <source>
        <dbReference type="EMBL" id="QVT78440.1"/>
    </source>
</evidence>
<dbReference type="Pfam" id="PF13727">
    <property type="entry name" value="CoA_binding_3"/>
    <property type="match status" value="1"/>
</dbReference>
<evidence type="ECO:0000256" key="8">
    <source>
        <dbReference type="SAM" id="Phobius"/>
    </source>
</evidence>
<evidence type="ECO:0000256" key="1">
    <source>
        <dbReference type="ARBA" id="ARBA00004141"/>
    </source>
</evidence>
<dbReference type="Gene3D" id="3.40.50.720">
    <property type="entry name" value="NAD(P)-binding Rossmann-like Domain"/>
    <property type="match status" value="1"/>
</dbReference>
<dbReference type="NCBIfam" id="TIGR03025">
    <property type="entry name" value="EPS_sugtrans"/>
    <property type="match status" value="1"/>
</dbReference>
<feature type="transmembrane region" description="Helical" evidence="8">
    <location>
        <begin position="131"/>
        <end position="151"/>
    </location>
</feature>
<keyword evidence="4 8" id="KW-0812">Transmembrane</keyword>
<dbReference type="EC" id="2.7.8.31" evidence="10"/>
<comment type="similarity">
    <text evidence="2">Belongs to the bacterial sugar transferase family.</text>
</comment>
<dbReference type="InterPro" id="IPR017475">
    <property type="entry name" value="EPS_sugar_tfrase"/>
</dbReference>
<organism evidence="10 11">
    <name type="scientific">Nocardioides aquaticus</name>
    <dbReference type="NCBI Taxonomy" id="160826"/>
    <lineage>
        <taxon>Bacteria</taxon>
        <taxon>Bacillati</taxon>
        <taxon>Actinomycetota</taxon>
        <taxon>Actinomycetes</taxon>
        <taxon>Propionibacteriales</taxon>
        <taxon>Nocardioidaceae</taxon>
        <taxon>Nocardioides</taxon>
    </lineage>
</organism>
<dbReference type="GO" id="GO:0089702">
    <property type="term" value="F:undecaprenyl-phosphate glucose phosphotransferase activity"/>
    <property type="evidence" value="ECO:0007669"/>
    <property type="project" value="UniProtKB-EC"/>
</dbReference>
<dbReference type="PANTHER" id="PTHR30576:SF10">
    <property type="entry name" value="SLL5057 PROTEIN"/>
    <property type="match status" value="1"/>
</dbReference>
<evidence type="ECO:0000256" key="7">
    <source>
        <dbReference type="SAM" id="MobiDB-lite"/>
    </source>
</evidence>
<keyword evidence="11" id="KW-1185">Reference proteome</keyword>
<dbReference type="InterPro" id="IPR003362">
    <property type="entry name" value="Bact_transf"/>
</dbReference>
<evidence type="ECO:0000256" key="5">
    <source>
        <dbReference type="ARBA" id="ARBA00022989"/>
    </source>
</evidence>
<dbReference type="Pfam" id="PF02397">
    <property type="entry name" value="Bac_transf"/>
    <property type="match status" value="1"/>
</dbReference>
<evidence type="ECO:0000256" key="4">
    <source>
        <dbReference type="ARBA" id="ARBA00022692"/>
    </source>
</evidence>
<dbReference type="Proteomes" id="UP000679307">
    <property type="component" value="Chromosome"/>
</dbReference>
<feature type="region of interest" description="Disordered" evidence="7">
    <location>
        <begin position="418"/>
        <end position="441"/>
    </location>
</feature>
<sequence length="441" mass="46948">MTQYAAADSRALTTFAPAYEGRRRIRGARSWILPTLIGDAVVVALAGAVALLGRQAGWLVGATTTVTGDLSLVAPLVLVGWMLAIALVGGYRSDVQGAGSEEYGRVARATVYAGAAFGFACYVTDYDLSRGFFLLLFGVGLPGLLVVRFGLRRALHRARREGLYAQRIVICGDAAHVDDIARVLQRDTWLGYHVVGAVLPAGTTMSETPAGVPVLGTTADLTTVTAQHEVDVAFFAGGAAGSARDMRATSWALERAGVGVVLAPSINDISSERVRVHPVGGMPLVHVDPPTWADASRWGKRAFDIAGSSVLLFLLAPLLTAVALLVKLDDGGPILFRQTRVGRNGREFGCFKVRSMVTDAEQRLAQLHAEVGFDGGLFKMADDPRITRPGRWIRRLSIDELPQLLNVLRGEMSLIGPRPRCPARSRGTTLEQPAGCGSAPA</sequence>
<accession>A0ABX8EET3</accession>
<feature type="transmembrane region" description="Helical" evidence="8">
    <location>
        <begin position="72"/>
        <end position="91"/>
    </location>
</feature>
<name>A0ABX8EET3_9ACTN</name>